<dbReference type="GeneID" id="18884017"/>
<accession>R7S3C2</accession>
<protein>
    <recommendedName>
        <fullName evidence="2">Cytosolic endo-beta-N-acetylglucosaminidase TIM barrel domain-containing protein</fullName>
    </recommendedName>
</protein>
<dbReference type="OMA" id="FSNYTWR"/>
<dbReference type="Gene3D" id="2.60.120.260">
    <property type="entry name" value="Galactose-binding domain-like"/>
    <property type="match status" value="1"/>
</dbReference>
<evidence type="ECO:0000313" key="4">
    <source>
        <dbReference type="Proteomes" id="UP000054196"/>
    </source>
</evidence>
<dbReference type="AlphaFoldDB" id="R7S3C2"/>
<evidence type="ECO:0000256" key="1">
    <source>
        <dbReference type="SAM" id="MobiDB-lite"/>
    </source>
</evidence>
<gene>
    <name evidence="3" type="ORF">PUNSTDRAFT_55625</name>
</gene>
<dbReference type="Pfam" id="PF03644">
    <property type="entry name" value="Glyco_hydro_85"/>
    <property type="match status" value="1"/>
</dbReference>
<proteinExistence type="predicted"/>
<dbReference type="eggNOG" id="KOG2331">
    <property type="taxonomic scope" value="Eukaryota"/>
</dbReference>
<dbReference type="EMBL" id="JH687555">
    <property type="protein sequence ID" value="EIN04359.1"/>
    <property type="molecule type" value="Genomic_DNA"/>
</dbReference>
<feature type="region of interest" description="Disordered" evidence="1">
    <location>
        <begin position="352"/>
        <end position="373"/>
    </location>
</feature>
<evidence type="ECO:0000313" key="3">
    <source>
        <dbReference type="EMBL" id="EIN04359.1"/>
    </source>
</evidence>
<dbReference type="Proteomes" id="UP000054196">
    <property type="component" value="Unassembled WGS sequence"/>
</dbReference>
<dbReference type="InterPro" id="IPR005201">
    <property type="entry name" value="TIM_ENGase"/>
</dbReference>
<organism evidence="3 4">
    <name type="scientific">Punctularia strigosozonata (strain HHB-11173)</name>
    <name type="common">White-rot fungus</name>
    <dbReference type="NCBI Taxonomy" id="741275"/>
    <lineage>
        <taxon>Eukaryota</taxon>
        <taxon>Fungi</taxon>
        <taxon>Dikarya</taxon>
        <taxon>Basidiomycota</taxon>
        <taxon>Agaricomycotina</taxon>
        <taxon>Agaricomycetes</taxon>
        <taxon>Corticiales</taxon>
        <taxon>Punctulariaceae</taxon>
        <taxon>Punctularia</taxon>
    </lineage>
</organism>
<dbReference type="PANTHER" id="PTHR13246">
    <property type="entry name" value="ENDO BETA N-ACETYLGLUCOSAMINIDASE"/>
    <property type="match status" value="1"/>
</dbReference>
<dbReference type="Gene3D" id="3.20.20.80">
    <property type="entry name" value="Glycosidases"/>
    <property type="match status" value="1"/>
</dbReference>
<dbReference type="RefSeq" id="XP_007388502.1">
    <property type="nucleotide sequence ID" value="XM_007388440.1"/>
</dbReference>
<dbReference type="GO" id="GO:0033925">
    <property type="term" value="F:mannosyl-glycoprotein endo-beta-N-acetylglucosaminidase activity"/>
    <property type="evidence" value="ECO:0007669"/>
    <property type="project" value="UniProtKB-EC"/>
</dbReference>
<keyword evidence="4" id="KW-1185">Reference proteome</keyword>
<name>R7S3C2_PUNST</name>
<dbReference type="HOGENOM" id="CLU_016511_0_0_1"/>
<evidence type="ECO:0000259" key="2">
    <source>
        <dbReference type="Pfam" id="PF03644"/>
    </source>
</evidence>
<dbReference type="KEGG" id="psq:PUNSTDRAFT_55625"/>
<dbReference type="PANTHER" id="PTHR13246:SF1">
    <property type="entry name" value="CYTOSOLIC ENDO-BETA-N-ACETYLGLUCOSAMINIDASE"/>
    <property type="match status" value="1"/>
</dbReference>
<dbReference type="InterPro" id="IPR032979">
    <property type="entry name" value="ENGase"/>
</dbReference>
<reference evidence="4" key="1">
    <citation type="journal article" date="2012" name="Science">
        <title>The Paleozoic origin of enzymatic lignin decomposition reconstructed from 31 fungal genomes.</title>
        <authorList>
            <person name="Floudas D."/>
            <person name="Binder M."/>
            <person name="Riley R."/>
            <person name="Barry K."/>
            <person name="Blanchette R.A."/>
            <person name="Henrissat B."/>
            <person name="Martinez A.T."/>
            <person name="Otillar R."/>
            <person name="Spatafora J.W."/>
            <person name="Yadav J.S."/>
            <person name="Aerts A."/>
            <person name="Benoit I."/>
            <person name="Boyd A."/>
            <person name="Carlson A."/>
            <person name="Copeland A."/>
            <person name="Coutinho P.M."/>
            <person name="de Vries R.P."/>
            <person name="Ferreira P."/>
            <person name="Findley K."/>
            <person name="Foster B."/>
            <person name="Gaskell J."/>
            <person name="Glotzer D."/>
            <person name="Gorecki P."/>
            <person name="Heitman J."/>
            <person name="Hesse C."/>
            <person name="Hori C."/>
            <person name="Igarashi K."/>
            <person name="Jurgens J.A."/>
            <person name="Kallen N."/>
            <person name="Kersten P."/>
            <person name="Kohler A."/>
            <person name="Kuees U."/>
            <person name="Kumar T.K.A."/>
            <person name="Kuo A."/>
            <person name="LaButti K."/>
            <person name="Larrondo L.F."/>
            <person name="Lindquist E."/>
            <person name="Ling A."/>
            <person name="Lombard V."/>
            <person name="Lucas S."/>
            <person name="Lundell T."/>
            <person name="Martin R."/>
            <person name="McLaughlin D.J."/>
            <person name="Morgenstern I."/>
            <person name="Morin E."/>
            <person name="Murat C."/>
            <person name="Nagy L.G."/>
            <person name="Nolan M."/>
            <person name="Ohm R.A."/>
            <person name="Patyshakuliyeva A."/>
            <person name="Rokas A."/>
            <person name="Ruiz-Duenas F.J."/>
            <person name="Sabat G."/>
            <person name="Salamov A."/>
            <person name="Samejima M."/>
            <person name="Schmutz J."/>
            <person name="Slot J.C."/>
            <person name="St John F."/>
            <person name="Stenlid J."/>
            <person name="Sun H."/>
            <person name="Sun S."/>
            <person name="Syed K."/>
            <person name="Tsang A."/>
            <person name="Wiebenga A."/>
            <person name="Young D."/>
            <person name="Pisabarro A."/>
            <person name="Eastwood D.C."/>
            <person name="Martin F."/>
            <person name="Cullen D."/>
            <person name="Grigoriev I.V."/>
            <person name="Hibbett D.S."/>
        </authorList>
    </citation>
    <scope>NUCLEOTIDE SEQUENCE [LARGE SCALE GENOMIC DNA]</scope>
    <source>
        <strain evidence="4">HHB-11173 SS5</strain>
    </source>
</reference>
<sequence>MPLLGTDHSILVKDEAPFFRSLAELDDWASKPSPKLGAVLPYTPRRPVPGPQAHQGKLLVCHDYKGGYTESTSAHGYTFNFWPLCDSFIYFSHHRVTIPPPGWSTAAHRQGVKMLGTLIFEGDGEADCLRLLVGRLPSNVTGSSAGDTLPFSPYYARVLADLAYQRGFDGYLLNFECPLRGGLEQTRALTAWIALLDAELKSKVGPHAETIWYDSVVVTGQLRWQDRLNSLNLPFFLPSTAFFTNYTWPAHYPNLTASYFLSLAQASLAQLRTQPKTLNSVYVGVDVWGRGQHGGGGLGSYRALAHIDPLGLGLSAALFGPAWTWESEQDKPGFDWQTWWKYERLLWVGPEDEQGRPDVPEAPRREGEPVHDHGPFEPIANYFGRRAPPDPLDVAFCTTFCPGVGNAWWVEGVKVMDKAATGGWTDVDKQTSLGDLVWPRAAVTWEAENDQPPRTDVLPTATSSIFFEDAWTGGSSLRLSFSCPGSDAEDAFFRCLWVPVQSAALSSQMPYHVTLVYKVDAQEDDAQVEVDLGLSIKILAPDGKAHHNLNVSPVSTDQAIDLPGGWSRTTVQLTLSADQCELARDGVAIGLALGFAVEDPTQSYKFSVVLGQLAVYPAPLTAPLSQTNPKVLWASYTPGTAPASAGVLEWETAASLPTLPSLSITSPDDPIPAWILDYSQRQTPAFSYFNIYVQARTPLAPSVPLPGQATFIGTTGLDGRLHRFFVDDACLPEALQGIGVRFYVQGVTDRGRALKWDRCAFVDVQLPK</sequence>
<feature type="domain" description="Cytosolic endo-beta-N-acetylglucosaminidase TIM barrel" evidence="2">
    <location>
        <begin position="70"/>
        <end position="408"/>
    </location>
</feature>
<dbReference type="OrthoDB" id="284473at2759"/>
<feature type="compositionally biased region" description="Basic and acidic residues" evidence="1">
    <location>
        <begin position="353"/>
        <end position="373"/>
    </location>
</feature>
<dbReference type="GO" id="GO:0005829">
    <property type="term" value="C:cytosol"/>
    <property type="evidence" value="ECO:0007669"/>
    <property type="project" value="UniProtKB-SubCell"/>
</dbReference>